<evidence type="ECO:0000256" key="1">
    <source>
        <dbReference type="SAM" id="Coils"/>
    </source>
</evidence>
<dbReference type="WBParaSite" id="PgR075_g046_t01">
    <property type="protein sequence ID" value="PgR075_g046_t01"/>
    <property type="gene ID" value="PgR075_g046"/>
</dbReference>
<sequence>MATMRHPSWPRSRERSPNLRITTLSYSTSKNSGMSCSMKSNAMSRKPQGIMAQRKLSSHRFARIRRSYLGDLGALHTVEGSIVNFVRKVEKNFPKNANIEVLRKDIEVAEAELAKLEAKAVTYLELLNEMSEEDMLGQIAECEQQMENARQWFRDRGLMDKFNSIDQAKH</sequence>
<dbReference type="Proteomes" id="UP000887569">
    <property type="component" value="Unplaced"/>
</dbReference>
<keyword evidence="1" id="KW-0175">Coiled coil</keyword>
<reference evidence="3" key="1">
    <citation type="submission" date="2022-11" db="UniProtKB">
        <authorList>
            <consortium name="WormBaseParasite"/>
        </authorList>
    </citation>
    <scope>IDENTIFICATION</scope>
</reference>
<evidence type="ECO:0000313" key="3">
    <source>
        <dbReference type="WBParaSite" id="PgR075_g046_t01"/>
    </source>
</evidence>
<feature type="coiled-coil region" evidence="1">
    <location>
        <begin position="99"/>
        <end position="133"/>
    </location>
</feature>
<dbReference type="AlphaFoldDB" id="A0A915C0E3"/>
<keyword evidence="2" id="KW-1185">Reference proteome</keyword>
<organism evidence="2 3">
    <name type="scientific">Parascaris univalens</name>
    <name type="common">Nematode worm</name>
    <dbReference type="NCBI Taxonomy" id="6257"/>
    <lineage>
        <taxon>Eukaryota</taxon>
        <taxon>Metazoa</taxon>
        <taxon>Ecdysozoa</taxon>
        <taxon>Nematoda</taxon>
        <taxon>Chromadorea</taxon>
        <taxon>Rhabditida</taxon>
        <taxon>Spirurina</taxon>
        <taxon>Ascaridomorpha</taxon>
        <taxon>Ascaridoidea</taxon>
        <taxon>Ascarididae</taxon>
        <taxon>Parascaris</taxon>
    </lineage>
</organism>
<accession>A0A915C0E3</accession>
<protein>
    <submittedName>
        <fullName evidence="3">Uncharacterized protein</fullName>
    </submittedName>
</protein>
<name>A0A915C0E3_PARUN</name>
<proteinExistence type="predicted"/>
<evidence type="ECO:0000313" key="2">
    <source>
        <dbReference type="Proteomes" id="UP000887569"/>
    </source>
</evidence>